<keyword evidence="2" id="KW-1133">Transmembrane helix</keyword>
<dbReference type="AlphaFoldDB" id="A0AAV0QTT7"/>
<evidence type="ECO:0000256" key="1">
    <source>
        <dbReference type="SAM" id="MobiDB-lite"/>
    </source>
</evidence>
<comment type="caution">
    <text evidence="3">The sequence shown here is derived from an EMBL/GenBank/DDBJ whole genome shotgun (WGS) entry which is preliminary data.</text>
</comment>
<feature type="region of interest" description="Disordered" evidence="1">
    <location>
        <begin position="39"/>
        <end position="61"/>
    </location>
</feature>
<name>A0AAV0QTT7_9ROSI</name>
<proteinExistence type="predicted"/>
<sequence length="61" mass="6899">MEEGGPAGPKVVRLLYFAGAGFMFTIAVNKWRELERNSMEKQRLSLETHGDHKLLREGPAK</sequence>
<protein>
    <submittedName>
        <fullName evidence="3">Uncharacterized protein</fullName>
    </submittedName>
</protein>
<keyword evidence="4" id="KW-1185">Reference proteome</keyword>
<evidence type="ECO:0000313" key="4">
    <source>
        <dbReference type="Proteomes" id="UP001154282"/>
    </source>
</evidence>
<keyword evidence="2" id="KW-0472">Membrane</keyword>
<gene>
    <name evidence="3" type="ORF">LITE_LOCUS44747</name>
</gene>
<evidence type="ECO:0000313" key="3">
    <source>
        <dbReference type="EMBL" id="CAI0548390.1"/>
    </source>
</evidence>
<reference evidence="3" key="1">
    <citation type="submission" date="2022-08" db="EMBL/GenBank/DDBJ databases">
        <authorList>
            <person name="Gutierrez-Valencia J."/>
        </authorList>
    </citation>
    <scope>NUCLEOTIDE SEQUENCE</scope>
</reference>
<organism evidence="3 4">
    <name type="scientific">Linum tenue</name>
    <dbReference type="NCBI Taxonomy" id="586396"/>
    <lineage>
        <taxon>Eukaryota</taxon>
        <taxon>Viridiplantae</taxon>
        <taxon>Streptophyta</taxon>
        <taxon>Embryophyta</taxon>
        <taxon>Tracheophyta</taxon>
        <taxon>Spermatophyta</taxon>
        <taxon>Magnoliopsida</taxon>
        <taxon>eudicotyledons</taxon>
        <taxon>Gunneridae</taxon>
        <taxon>Pentapetalae</taxon>
        <taxon>rosids</taxon>
        <taxon>fabids</taxon>
        <taxon>Malpighiales</taxon>
        <taxon>Linaceae</taxon>
        <taxon>Linum</taxon>
    </lineage>
</organism>
<dbReference type="Proteomes" id="UP001154282">
    <property type="component" value="Unassembled WGS sequence"/>
</dbReference>
<feature type="transmembrane region" description="Helical" evidence="2">
    <location>
        <begin position="12"/>
        <end position="31"/>
    </location>
</feature>
<accession>A0AAV0QTT7</accession>
<evidence type="ECO:0000256" key="2">
    <source>
        <dbReference type="SAM" id="Phobius"/>
    </source>
</evidence>
<keyword evidence="2" id="KW-0812">Transmembrane</keyword>
<dbReference type="EMBL" id="CAMGYJ010000010">
    <property type="protein sequence ID" value="CAI0548390.1"/>
    <property type="molecule type" value="Genomic_DNA"/>
</dbReference>